<feature type="transmembrane region" description="Helical" evidence="1">
    <location>
        <begin position="109"/>
        <end position="130"/>
    </location>
</feature>
<dbReference type="Proteomes" id="UP001501821">
    <property type="component" value="Unassembled WGS sequence"/>
</dbReference>
<keyword evidence="1" id="KW-0472">Membrane</keyword>
<feature type="transmembrane region" description="Helical" evidence="1">
    <location>
        <begin position="151"/>
        <end position="176"/>
    </location>
</feature>
<proteinExistence type="predicted"/>
<feature type="transmembrane region" description="Helical" evidence="1">
    <location>
        <begin position="228"/>
        <end position="247"/>
    </location>
</feature>
<protein>
    <recommendedName>
        <fullName evidence="4">ABC transporter permease</fullName>
    </recommendedName>
</protein>
<evidence type="ECO:0000313" key="3">
    <source>
        <dbReference type="Proteomes" id="UP001501821"/>
    </source>
</evidence>
<feature type="transmembrane region" description="Helical" evidence="1">
    <location>
        <begin position="288"/>
        <end position="310"/>
    </location>
</feature>
<dbReference type="RefSeq" id="WP_344773298.1">
    <property type="nucleotide sequence ID" value="NZ_BAABAH010000003.1"/>
</dbReference>
<evidence type="ECO:0000313" key="2">
    <source>
        <dbReference type="EMBL" id="GAA3810930.1"/>
    </source>
</evidence>
<name>A0ABP7I793_9ACTN</name>
<evidence type="ECO:0008006" key="4">
    <source>
        <dbReference type="Google" id="ProtNLM"/>
    </source>
</evidence>
<comment type="caution">
    <text evidence="2">The sequence shown here is derived from an EMBL/GenBank/DDBJ whole genome shotgun (WGS) entry which is preliminary data.</text>
</comment>
<keyword evidence="1" id="KW-0812">Transmembrane</keyword>
<organism evidence="2 3">
    <name type="scientific">Nocardioides panacisoli</name>
    <dbReference type="NCBI Taxonomy" id="627624"/>
    <lineage>
        <taxon>Bacteria</taxon>
        <taxon>Bacillati</taxon>
        <taxon>Actinomycetota</taxon>
        <taxon>Actinomycetes</taxon>
        <taxon>Propionibacteriales</taxon>
        <taxon>Nocardioidaceae</taxon>
        <taxon>Nocardioides</taxon>
    </lineage>
</organism>
<keyword evidence="1" id="KW-1133">Transmembrane helix</keyword>
<dbReference type="EMBL" id="BAABAH010000003">
    <property type="protein sequence ID" value="GAA3810930.1"/>
    <property type="molecule type" value="Genomic_DNA"/>
</dbReference>
<accession>A0ABP7I793</accession>
<gene>
    <name evidence="2" type="ORF">GCM10022242_11790</name>
</gene>
<reference evidence="3" key="1">
    <citation type="journal article" date="2019" name="Int. J. Syst. Evol. Microbiol.">
        <title>The Global Catalogue of Microorganisms (GCM) 10K type strain sequencing project: providing services to taxonomists for standard genome sequencing and annotation.</title>
        <authorList>
            <consortium name="The Broad Institute Genomics Platform"/>
            <consortium name="The Broad Institute Genome Sequencing Center for Infectious Disease"/>
            <person name="Wu L."/>
            <person name="Ma J."/>
        </authorList>
    </citation>
    <scope>NUCLEOTIDE SEQUENCE [LARGE SCALE GENOMIC DNA]</scope>
    <source>
        <strain evidence="3">JCM 16953</strain>
    </source>
</reference>
<evidence type="ECO:0000256" key="1">
    <source>
        <dbReference type="SAM" id="Phobius"/>
    </source>
</evidence>
<sequence length="316" mass="33178">MTRLLRVEAIRFLSRRAVLVLLALAIVIPVVIGFATVRNTAPPGADELAQAKEQIQQTLDDCAQHPRRYGIKDAADPAATCEKRMHLRVEDYAWYEPLSLGDERKNGSGVAVVVLLGILMLLAGATFAGYDWASGSMSNQLLFETRRLRIWAAKAVVVTAAAAVVSAVVLAAYWLVLARVADHRDITTPPGVLSSCLQSGWRGAAVIGGAALGGYALTMLFRSTVASLGILLAVVAAGGVVLAAVGIESAWNPGLNLLAVVLDGTTYYKDVPCEGGGGTCSTQVPLSLLHGLVFTGTLLVLAVGGSLTSFRTRDVP</sequence>
<keyword evidence="3" id="KW-1185">Reference proteome</keyword>
<feature type="transmembrane region" description="Helical" evidence="1">
    <location>
        <begin position="200"/>
        <end position="221"/>
    </location>
</feature>